<evidence type="ECO:0000313" key="2">
    <source>
        <dbReference type="EMBL" id="KAJ6729729.1"/>
    </source>
</evidence>
<reference evidence="2" key="2">
    <citation type="journal article" date="2023" name="Int. J. Mol. Sci.">
        <title>De Novo Assembly and Annotation of 11 Diverse Shrub Willow (Salix) Genomes Reveals Novel Gene Organization in Sex-Linked Regions.</title>
        <authorList>
            <person name="Hyden B."/>
            <person name="Feng K."/>
            <person name="Yates T.B."/>
            <person name="Jawdy S."/>
            <person name="Cereghino C."/>
            <person name="Smart L.B."/>
            <person name="Muchero W."/>
        </authorList>
    </citation>
    <scope>NUCLEOTIDE SEQUENCE [LARGE SCALE GENOMIC DNA]</scope>
    <source>
        <tissue evidence="2">Shoot tip</tissue>
    </source>
</reference>
<dbReference type="EMBL" id="JAPFFL010000004">
    <property type="protein sequence ID" value="KAJ6729729.1"/>
    <property type="molecule type" value="Genomic_DNA"/>
</dbReference>
<feature type="region of interest" description="Disordered" evidence="1">
    <location>
        <begin position="67"/>
        <end position="114"/>
    </location>
</feature>
<comment type="caution">
    <text evidence="2">The sequence shown here is derived from an EMBL/GenBank/DDBJ whole genome shotgun (WGS) entry which is preliminary data.</text>
</comment>
<name>A0A9Q0UGL8_SALVM</name>
<gene>
    <name evidence="2" type="ORF">OIU85_020617</name>
</gene>
<accession>A0A9Q0UGL8</accession>
<evidence type="ECO:0000256" key="1">
    <source>
        <dbReference type="SAM" id="MobiDB-lite"/>
    </source>
</evidence>
<organism evidence="2 3">
    <name type="scientific">Salix viminalis</name>
    <name type="common">Common osier</name>
    <name type="synonym">Basket willow</name>
    <dbReference type="NCBI Taxonomy" id="40686"/>
    <lineage>
        <taxon>Eukaryota</taxon>
        <taxon>Viridiplantae</taxon>
        <taxon>Streptophyta</taxon>
        <taxon>Embryophyta</taxon>
        <taxon>Tracheophyta</taxon>
        <taxon>Spermatophyta</taxon>
        <taxon>Magnoliopsida</taxon>
        <taxon>eudicotyledons</taxon>
        <taxon>Gunneridae</taxon>
        <taxon>Pentapetalae</taxon>
        <taxon>rosids</taxon>
        <taxon>fabids</taxon>
        <taxon>Malpighiales</taxon>
        <taxon>Salicaceae</taxon>
        <taxon>Saliceae</taxon>
        <taxon>Salix</taxon>
    </lineage>
</organism>
<dbReference type="AlphaFoldDB" id="A0A9Q0UGL8"/>
<feature type="region of interest" description="Disordered" evidence="1">
    <location>
        <begin position="12"/>
        <end position="37"/>
    </location>
</feature>
<feature type="compositionally biased region" description="Basic and acidic residues" evidence="1">
    <location>
        <begin position="90"/>
        <end position="102"/>
    </location>
</feature>
<sequence>MKWLRWLEGILQQQGPKRGRRMTSQNHDHQHQPSKHTLKVIMKGRTKATPEDLVQEITEDLREMNGKIVKPSKGGTTKSVQEEPSEFDDEARAQKGKMKMDDLPMCTVNNSASL</sequence>
<dbReference type="Proteomes" id="UP001151529">
    <property type="component" value="Chromosome 2"/>
</dbReference>
<evidence type="ECO:0000313" key="3">
    <source>
        <dbReference type="Proteomes" id="UP001151529"/>
    </source>
</evidence>
<proteinExistence type="predicted"/>
<reference evidence="2" key="1">
    <citation type="submission" date="2022-11" db="EMBL/GenBank/DDBJ databases">
        <authorList>
            <person name="Hyden B.L."/>
            <person name="Feng K."/>
            <person name="Yates T."/>
            <person name="Jawdy S."/>
            <person name="Smart L.B."/>
            <person name="Muchero W."/>
        </authorList>
    </citation>
    <scope>NUCLEOTIDE SEQUENCE</scope>
    <source>
        <tissue evidence="2">Shoot tip</tissue>
    </source>
</reference>
<protein>
    <submittedName>
        <fullName evidence="2">Uncharacterized protein</fullName>
    </submittedName>
</protein>
<keyword evidence="3" id="KW-1185">Reference proteome</keyword>